<evidence type="ECO:0000313" key="10">
    <source>
        <dbReference type="EMBL" id="KAG6470676.1"/>
    </source>
</evidence>
<protein>
    <recommendedName>
        <fullName evidence="9">GOLD domain-containing protein</fullName>
    </recommendedName>
</protein>
<evidence type="ECO:0000256" key="5">
    <source>
        <dbReference type="ARBA" id="ARBA00022989"/>
    </source>
</evidence>
<evidence type="ECO:0000256" key="8">
    <source>
        <dbReference type="SAM" id="Phobius"/>
    </source>
</evidence>
<evidence type="ECO:0000259" key="9">
    <source>
        <dbReference type="PROSITE" id="PS50866"/>
    </source>
</evidence>
<keyword evidence="11" id="KW-1185">Reference proteome</keyword>
<dbReference type="InterPro" id="IPR015720">
    <property type="entry name" value="Emp24-like"/>
</dbReference>
<dbReference type="PANTHER" id="PTHR22811">
    <property type="entry name" value="TRANSMEMBRANE EMP24 DOMAIN-CONTAINING PROTEIN"/>
    <property type="match status" value="1"/>
</dbReference>
<dbReference type="AlphaFoldDB" id="A0A8J5CUX1"/>
<dbReference type="SMART" id="SM01190">
    <property type="entry name" value="EMP24_GP25L"/>
    <property type="match status" value="1"/>
</dbReference>
<dbReference type="InterPro" id="IPR009038">
    <property type="entry name" value="GOLD_dom"/>
</dbReference>
<evidence type="ECO:0000256" key="6">
    <source>
        <dbReference type="ARBA" id="ARBA00023136"/>
    </source>
</evidence>
<proteinExistence type="inferred from homology"/>
<organism evidence="10 11">
    <name type="scientific">Zingiber officinale</name>
    <name type="common">Ginger</name>
    <name type="synonym">Amomum zingiber</name>
    <dbReference type="NCBI Taxonomy" id="94328"/>
    <lineage>
        <taxon>Eukaryota</taxon>
        <taxon>Viridiplantae</taxon>
        <taxon>Streptophyta</taxon>
        <taxon>Embryophyta</taxon>
        <taxon>Tracheophyta</taxon>
        <taxon>Spermatophyta</taxon>
        <taxon>Magnoliopsida</taxon>
        <taxon>Liliopsida</taxon>
        <taxon>Zingiberales</taxon>
        <taxon>Zingiberaceae</taxon>
        <taxon>Zingiber</taxon>
    </lineage>
</organism>
<accession>A0A8J5CUX1</accession>
<feature type="domain" description="GOLD" evidence="9">
    <location>
        <begin position="44"/>
        <end position="156"/>
    </location>
</feature>
<dbReference type="GO" id="GO:0016020">
    <property type="term" value="C:membrane"/>
    <property type="evidence" value="ECO:0007669"/>
    <property type="project" value="UniProtKB-SubCell"/>
</dbReference>
<comment type="subcellular location">
    <subcellularLocation>
        <location evidence="1 7">Membrane</location>
        <topology evidence="1 7">Single-pass type I membrane protein</topology>
    </subcellularLocation>
</comment>
<dbReference type="Pfam" id="PF01105">
    <property type="entry name" value="EMP24_GP25L"/>
    <property type="match status" value="2"/>
</dbReference>
<dbReference type="Proteomes" id="UP000734854">
    <property type="component" value="Unassembled WGS sequence"/>
</dbReference>
<keyword evidence="4" id="KW-0732">Signal</keyword>
<evidence type="ECO:0000256" key="1">
    <source>
        <dbReference type="ARBA" id="ARBA00004479"/>
    </source>
</evidence>
<dbReference type="PROSITE" id="PS50866">
    <property type="entry name" value="GOLD"/>
    <property type="match status" value="1"/>
</dbReference>
<sequence length="298" mass="33344">MKERATRGRRCVAALLAYLAALALASLFLSPAGALRFELESGHTKCVTEDIKLHAMAVGKYSVVIPSDAAQLPDSHKITVKVTSPYGNSIHYEDRVESGTFAFSANEEGDYLACVWAPYHQPSATLTVEFEWRTGVAAKDWTNVAKKGQIEFDLDLETFWACFVRAGSLWWESNPIWGILQQNLNCVSVVASTKYVAVITDSVSSSNLSATELSELGLTAQSWGIGMELELKKLEDTVKSIHDEMFYLREREEQMQEMNRSTNSRMAWLSFLSLAVCLSVAGLQLWHLKKFFEKKKLL</sequence>
<evidence type="ECO:0000256" key="4">
    <source>
        <dbReference type="ARBA" id="ARBA00022729"/>
    </source>
</evidence>
<gene>
    <name evidence="10" type="ORF">ZIOFF_071753</name>
</gene>
<evidence type="ECO:0000256" key="2">
    <source>
        <dbReference type="ARBA" id="ARBA00007104"/>
    </source>
</evidence>
<keyword evidence="6 8" id="KW-0472">Membrane</keyword>
<reference evidence="10 11" key="1">
    <citation type="submission" date="2020-08" db="EMBL/GenBank/DDBJ databases">
        <title>Plant Genome Project.</title>
        <authorList>
            <person name="Zhang R.-G."/>
        </authorList>
    </citation>
    <scope>NUCLEOTIDE SEQUENCE [LARGE SCALE GENOMIC DNA]</scope>
    <source>
        <tissue evidence="10">Rhizome</tissue>
    </source>
</reference>
<name>A0A8J5CUX1_ZINOF</name>
<evidence type="ECO:0000313" key="11">
    <source>
        <dbReference type="Proteomes" id="UP000734854"/>
    </source>
</evidence>
<evidence type="ECO:0000256" key="3">
    <source>
        <dbReference type="ARBA" id="ARBA00022692"/>
    </source>
</evidence>
<comment type="similarity">
    <text evidence="2 7">Belongs to the EMP24/GP25L family.</text>
</comment>
<keyword evidence="3 7" id="KW-0812">Transmembrane</keyword>
<keyword evidence="5 8" id="KW-1133">Transmembrane helix</keyword>
<evidence type="ECO:0000256" key="7">
    <source>
        <dbReference type="RuleBase" id="RU003827"/>
    </source>
</evidence>
<dbReference type="EMBL" id="JACMSC010000021">
    <property type="protein sequence ID" value="KAG6470676.1"/>
    <property type="molecule type" value="Genomic_DNA"/>
</dbReference>
<feature type="transmembrane region" description="Helical" evidence="8">
    <location>
        <begin position="266"/>
        <end position="286"/>
    </location>
</feature>
<comment type="caution">
    <text evidence="10">The sequence shown here is derived from an EMBL/GenBank/DDBJ whole genome shotgun (WGS) entry which is preliminary data.</text>
</comment>